<name>A0A495DEP3_9PROT</name>
<sequence length="265" mass="27837">MVFSSPLSEALRRRLTAGASALAVNLLIIAGLLFLPRPDAPPVAHEVLDIVFVQLPEPVIIPAPEPVIEPEPEPENAPEPEPEPEPDPAPVPEPETETIPEPTPAPAPEAEPVAEPADTAMADPTQPGDAVEAPHILSDTNPFNDNRAAVPFPNGSGSTQYAVRSVFCLSTSDANRRALACTPSDGSEGLPMLQFASEENIAKAEAAFTQITADQIRALFERNAYPGRDLGGQATLADASGRPTSSADQMRDGLPPLIPDPAFGD</sequence>
<feature type="transmembrane region" description="Helical" evidence="2">
    <location>
        <begin position="15"/>
        <end position="35"/>
    </location>
</feature>
<comment type="caution">
    <text evidence="3">The sequence shown here is derived from an EMBL/GenBank/DDBJ whole genome shotgun (WGS) entry which is preliminary data.</text>
</comment>
<feature type="region of interest" description="Disordered" evidence="1">
    <location>
        <begin position="63"/>
        <end position="142"/>
    </location>
</feature>
<dbReference type="EMBL" id="RBIM01000003">
    <property type="protein sequence ID" value="RKR00375.1"/>
    <property type="molecule type" value="Genomic_DNA"/>
</dbReference>
<keyword evidence="2" id="KW-0812">Transmembrane</keyword>
<evidence type="ECO:0000313" key="4">
    <source>
        <dbReference type="Proteomes" id="UP000273675"/>
    </source>
</evidence>
<protein>
    <submittedName>
        <fullName evidence="3">Uncharacterized protein</fullName>
    </submittedName>
</protein>
<keyword evidence="2" id="KW-1133">Transmembrane helix</keyword>
<reference evidence="3 4" key="1">
    <citation type="submission" date="2018-10" db="EMBL/GenBank/DDBJ databases">
        <title>Genomic Encyclopedia of Type Strains, Phase IV (KMG-IV): sequencing the most valuable type-strain genomes for metagenomic binning, comparative biology and taxonomic classification.</title>
        <authorList>
            <person name="Goeker M."/>
        </authorList>
    </citation>
    <scope>NUCLEOTIDE SEQUENCE [LARGE SCALE GENOMIC DNA]</scope>
    <source>
        <strain evidence="3 4">DSM 4734</strain>
    </source>
</reference>
<accession>A0A495DEP3</accession>
<gene>
    <name evidence="3" type="ORF">C7435_1581</name>
</gene>
<feature type="compositionally biased region" description="Low complexity" evidence="1">
    <location>
        <begin position="110"/>
        <end position="120"/>
    </location>
</feature>
<evidence type="ECO:0000313" key="3">
    <source>
        <dbReference type="EMBL" id="RKR00375.1"/>
    </source>
</evidence>
<dbReference type="Proteomes" id="UP000273675">
    <property type="component" value="Unassembled WGS sequence"/>
</dbReference>
<feature type="region of interest" description="Disordered" evidence="1">
    <location>
        <begin position="230"/>
        <end position="265"/>
    </location>
</feature>
<proteinExistence type="predicted"/>
<keyword evidence="2" id="KW-0472">Membrane</keyword>
<dbReference type="AlphaFoldDB" id="A0A495DEP3"/>
<evidence type="ECO:0000256" key="1">
    <source>
        <dbReference type="SAM" id="MobiDB-lite"/>
    </source>
</evidence>
<organism evidence="3 4">
    <name type="scientific">Maricaulis maris</name>
    <dbReference type="NCBI Taxonomy" id="74318"/>
    <lineage>
        <taxon>Bacteria</taxon>
        <taxon>Pseudomonadati</taxon>
        <taxon>Pseudomonadota</taxon>
        <taxon>Alphaproteobacteria</taxon>
        <taxon>Maricaulales</taxon>
        <taxon>Maricaulaceae</taxon>
        <taxon>Maricaulis</taxon>
    </lineage>
</organism>
<evidence type="ECO:0000256" key="2">
    <source>
        <dbReference type="SAM" id="Phobius"/>
    </source>
</evidence>
<feature type="compositionally biased region" description="Acidic residues" evidence="1">
    <location>
        <begin position="68"/>
        <end position="86"/>
    </location>
</feature>